<dbReference type="Gene3D" id="2.70.98.10">
    <property type="match status" value="1"/>
</dbReference>
<dbReference type="Proteomes" id="UP000295008">
    <property type="component" value="Unassembled WGS sequence"/>
</dbReference>
<keyword evidence="7 9" id="KW-0413">Isomerase</keyword>
<dbReference type="PANTHER" id="PTHR10091">
    <property type="entry name" value="ALDOSE-1-EPIMERASE"/>
    <property type="match status" value="1"/>
</dbReference>
<feature type="binding site" evidence="11">
    <location>
        <position position="260"/>
    </location>
    <ligand>
        <name>beta-D-galactose</name>
        <dbReference type="ChEBI" id="CHEBI:27667"/>
    </ligand>
</feature>
<evidence type="ECO:0000256" key="12">
    <source>
        <dbReference type="PIRSR" id="PIRSR005096-3"/>
    </source>
</evidence>
<dbReference type="AlphaFoldDB" id="A0A4R1QW24"/>
<dbReference type="CDD" id="cd09019">
    <property type="entry name" value="galactose_mutarotase_like"/>
    <property type="match status" value="1"/>
</dbReference>
<dbReference type="PIRSF" id="PIRSF005096">
    <property type="entry name" value="GALM"/>
    <property type="match status" value="1"/>
</dbReference>
<dbReference type="PANTHER" id="PTHR10091:SF0">
    <property type="entry name" value="GALACTOSE MUTAROTASE"/>
    <property type="match status" value="1"/>
</dbReference>
<keyword evidence="14" id="KW-1185">Reference proteome</keyword>
<comment type="caution">
    <text evidence="13">The sequence shown here is derived from an EMBL/GenBank/DDBJ whole genome shotgun (WGS) entry which is preliminary data.</text>
</comment>
<dbReference type="InterPro" id="IPR015443">
    <property type="entry name" value="Aldose_1-epimerase"/>
</dbReference>
<accession>A0A4R1QW24</accession>
<comment type="subcellular location">
    <subcellularLocation>
        <location evidence="1">Cytoplasm</location>
    </subcellularLocation>
</comment>
<evidence type="ECO:0000313" key="13">
    <source>
        <dbReference type="EMBL" id="TCL57867.1"/>
    </source>
</evidence>
<evidence type="ECO:0000256" key="1">
    <source>
        <dbReference type="ARBA" id="ARBA00004496"/>
    </source>
</evidence>
<dbReference type="FunFam" id="2.70.98.10:FF:000003">
    <property type="entry name" value="Aldose 1-epimerase"/>
    <property type="match status" value="1"/>
</dbReference>
<proteinExistence type="inferred from homology"/>
<feature type="binding site" evidence="12">
    <location>
        <begin position="91"/>
        <end position="92"/>
    </location>
    <ligand>
        <name>beta-D-galactose</name>
        <dbReference type="ChEBI" id="CHEBI:27667"/>
    </ligand>
</feature>
<comment type="catalytic activity">
    <reaction evidence="9">
        <text>alpha-D-glucose = beta-D-glucose</text>
        <dbReference type="Rhea" id="RHEA:10264"/>
        <dbReference type="ChEBI" id="CHEBI:15903"/>
        <dbReference type="ChEBI" id="CHEBI:17925"/>
        <dbReference type="EC" id="5.1.3.3"/>
    </reaction>
</comment>
<evidence type="ECO:0000313" key="14">
    <source>
        <dbReference type="Proteomes" id="UP000295008"/>
    </source>
</evidence>
<dbReference type="EC" id="5.1.3.3" evidence="9"/>
<dbReference type="GO" id="GO:0006006">
    <property type="term" value="P:glucose metabolic process"/>
    <property type="evidence" value="ECO:0007669"/>
    <property type="project" value="TreeGrafter"/>
</dbReference>
<reference evidence="13 14" key="1">
    <citation type="submission" date="2019-03" db="EMBL/GenBank/DDBJ databases">
        <title>Genomic Encyclopedia of Type Strains, Phase IV (KMG-IV): sequencing the most valuable type-strain genomes for metagenomic binning, comparative biology and taxonomic classification.</title>
        <authorList>
            <person name="Goeker M."/>
        </authorList>
    </citation>
    <scope>NUCLEOTIDE SEQUENCE [LARGE SCALE GENOMIC DNA]</scope>
    <source>
        <strain evidence="13 14">LX-B</strain>
    </source>
</reference>
<keyword evidence="6" id="KW-0597">Phosphoprotein</keyword>
<evidence type="ECO:0000256" key="7">
    <source>
        <dbReference type="ARBA" id="ARBA00023235"/>
    </source>
</evidence>
<dbReference type="UniPathway" id="UPA00242"/>
<evidence type="ECO:0000256" key="8">
    <source>
        <dbReference type="ARBA" id="ARBA00023277"/>
    </source>
</evidence>
<dbReference type="GO" id="GO:0005737">
    <property type="term" value="C:cytoplasm"/>
    <property type="evidence" value="ECO:0007669"/>
    <property type="project" value="UniProtKB-SubCell"/>
</dbReference>
<dbReference type="GO" id="GO:0030246">
    <property type="term" value="F:carbohydrate binding"/>
    <property type="evidence" value="ECO:0007669"/>
    <property type="project" value="InterPro"/>
</dbReference>
<comment type="subunit">
    <text evidence="4">Monomer.</text>
</comment>
<comment type="similarity">
    <text evidence="3 9">Belongs to the aldose epimerase family.</text>
</comment>
<evidence type="ECO:0000256" key="2">
    <source>
        <dbReference type="ARBA" id="ARBA00005028"/>
    </source>
</evidence>
<sequence length="363" mass="40564">MDPHLFALDDALVIRPEAFRKTFPGESCDLFTLSNGAGLVVQITNYGCKIVSLLVPDRHHRWSDIVLGYDDIETYRDGNPYFGALIGRYANRIAGAAFSLHGTRYSLARNDGLHHLHGGIRGFHDRIWRARQSGPDCLELTYFSPDGEEGYPGNLEVQVRYRLTPANELILEYRATTDRPTVINLTNHSFFNLAGAGVSTILDTLLTINADRFTPVDEHFIPTGQLWEVSGTPLDFRTPAAIGARIDEDYSQLRWARGYDHNYQLNKNGSELSFAARAFEPVSGRIMEVYTTEPGLQLYSGNRLTGRTPFVGKGGKPYPRYGAFCLETQRFPDAINQPGFPSPVLNPGERYTSVTIYKFTTAG</sequence>
<evidence type="ECO:0000256" key="5">
    <source>
        <dbReference type="ARBA" id="ARBA00022490"/>
    </source>
</evidence>
<dbReference type="RefSeq" id="WP_132016971.1">
    <property type="nucleotide sequence ID" value="NZ_SLUN01000044.1"/>
</dbReference>
<gene>
    <name evidence="13" type="ORF">EDC14_104416</name>
</gene>
<feature type="active site" description="Proton acceptor" evidence="10">
    <location>
        <position position="327"/>
    </location>
</feature>
<dbReference type="OrthoDB" id="9779408at2"/>
<protein>
    <recommendedName>
        <fullName evidence="9">Aldose 1-epimerase</fullName>
        <ecNumber evidence="9">5.1.3.3</ecNumber>
    </recommendedName>
</protein>
<dbReference type="Pfam" id="PF01263">
    <property type="entry name" value="Aldose_epim"/>
    <property type="match status" value="1"/>
</dbReference>
<dbReference type="InterPro" id="IPR008183">
    <property type="entry name" value="Aldose_1/G6P_1-epimerase"/>
</dbReference>
<comment type="pathway">
    <text evidence="2 9">Carbohydrate metabolism; hexose metabolism.</text>
</comment>
<dbReference type="GO" id="GO:0033499">
    <property type="term" value="P:galactose catabolic process via UDP-galactose, Leloir pathway"/>
    <property type="evidence" value="ECO:0007669"/>
    <property type="project" value="TreeGrafter"/>
</dbReference>
<evidence type="ECO:0000256" key="6">
    <source>
        <dbReference type="ARBA" id="ARBA00022553"/>
    </source>
</evidence>
<evidence type="ECO:0000256" key="3">
    <source>
        <dbReference type="ARBA" id="ARBA00006206"/>
    </source>
</evidence>
<name>A0A4R1QW24_HYDET</name>
<evidence type="ECO:0000256" key="9">
    <source>
        <dbReference type="PIRNR" id="PIRNR005096"/>
    </source>
</evidence>
<dbReference type="InterPro" id="IPR011013">
    <property type="entry name" value="Gal_mutarotase_sf_dom"/>
</dbReference>
<evidence type="ECO:0000256" key="10">
    <source>
        <dbReference type="PIRSR" id="PIRSR005096-1"/>
    </source>
</evidence>
<feature type="active site" description="Proton donor" evidence="10">
    <location>
        <position position="188"/>
    </location>
</feature>
<dbReference type="NCBIfam" id="NF008277">
    <property type="entry name" value="PRK11055.1"/>
    <property type="match status" value="1"/>
</dbReference>
<keyword evidence="5" id="KW-0963">Cytoplasm</keyword>
<organism evidence="13 14">
    <name type="scientific">Hydrogenispora ethanolica</name>
    <dbReference type="NCBI Taxonomy" id="1082276"/>
    <lineage>
        <taxon>Bacteria</taxon>
        <taxon>Bacillati</taxon>
        <taxon>Bacillota</taxon>
        <taxon>Hydrogenispora</taxon>
    </lineage>
</organism>
<dbReference type="EMBL" id="SLUN01000044">
    <property type="protein sequence ID" value="TCL57867.1"/>
    <property type="molecule type" value="Genomic_DNA"/>
</dbReference>
<dbReference type="InterPro" id="IPR014718">
    <property type="entry name" value="GH-type_carb-bd"/>
</dbReference>
<evidence type="ECO:0000256" key="4">
    <source>
        <dbReference type="ARBA" id="ARBA00011245"/>
    </source>
</evidence>
<keyword evidence="8 9" id="KW-0119">Carbohydrate metabolism</keyword>
<dbReference type="SUPFAM" id="SSF74650">
    <property type="entry name" value="Galactose mutarotase-like"/>
    <property type="match status" value="1"/>
</dbReference>
<dbReference type="InterPro" id="IPR047215">
    <property type="entry name" value="Galactose_mutarotase-like"/>
</dbReference>
<evidence type="ECO:0000256" key="11">
    <source>
        <dbReference type="PIRSR" id="PIRSR005096-2"/>
    </source>
</evidence>
<dbReference type="GO" id="GO:0004034">
    <property type="term" value="F:aldose 1-epimerase activity"/>
    <property type="evidence" value="ECO:0007669"/>
    <property type="project" value="UniProtKB-EC"/>
</dbReference>